<reference evidence="1 2" key="1">
    <citation type="journal article" date="2015" name="Genome Announc.">
        <title>Complete genome sequences for 35 biothreat assay-relevant bacillus species.</title>
        <authorList>
            <person name="Johnson S.L."/>
            <person name="Daligault H.E."/>
            <person name="Davenport K.W."/>
            <person name="Jaissle J."/>
            <person name="Frey K.G."/>
            <person name="Ladner J.T."/>
            <person name="Broomall S.M."/>
            <person name="Bishop-Lilly K.A."/>
            <person name="Bruce D.C."/>
            <person name="Gibbons H.S."/>
            <person name="Coyne S.R."/>
            <person name="Lo C.C."/>
            <person name="Meincke L."/>
            <person name="Munk A.C."/>
            <person name="Koroleva G.I."/>
            <person name="Rosenzweig C.N."/>
            <person name="Palacios G.F."/>
            <person name="Redden C.L."/>
            <person name="Minogue T.D."/>
            <person name="Chain P.S."/>
        </authorList>
    </citation>
    <scope>NUCLEOTIDE SEQUENCE [LARGE SCALE GENOMIC DNA]</scope>
    <source>
        <strain evidence="1 2">HD1011</strain>
    </source>
</reference>
<name>A0AB33B617_BACTU</name>
<accession>A0AB33B617</accession>
<geneLocation type="plasmid" evidence="1 2">
    <name>1</name>
</geneLocation>
<sequence length="39" mass="4656">MDAVMKNICLRQTKGFIFLYASTRLNNQDLKYNFINKKD</sequence>
<protein>
    <submittedName>
        <fullName evidence="1">Uncharacterized protein</fullName>
    </submittedName>
</protein>
<dbReference type="KEGG" id="btw:BF38_5423"/>
<organism evidence="1 2">
    <name type="scientific">Bacillus thuringiensis</name>
    <dbReference type="NCBI Taxonomy" id="1428"/>
    <lineage>
        <taxon>Bacteria</taxon>
        <taxon>Bacillati</taxon>
        <taxon>Bacillota</taxon>
        <taxon>Bacilli</taxon>
        <taxon>Bacillales</taxon>
        <taxon>Bacillaceae</taxon>
        <taxon>Bacillus</taxon>
        <taxon>Bacillus cereus group</taxon>
    </lineage>
</organism>
<gene>
    <name evidence="1" type="ORF">BF38_5423</name>
</gene>
<evidence type="ECO:0000313" key="2">
    <source>
        <dbReference type="Proteomes" id="UP000031876"/>
    </source>
</evidence>
<proteinExistence type="predicted"/>
<keyword evidence="1" id="KW-0614">Plasmid</keyword>
<dbReference type="Proteomes" id="UP000031876">
    <property type="component" value="Plasmid 1"/>
</dbReference>
<evidence type="ECO:0000313" key="1">
    <source>
        <dbReference type="EMBL" id="AJG79483.1"/>
    </source>
</evidence>
<dbReference type="EMBL" id="CP009336">
    <property type="protein sequence ID" value="AJG79483.1"/>
    <property type="molecule type" value="Genomic_DNA"/>
</dbReference>
<dbReference type="AlphaFoldDB" id="A0AB33B617"/>